<dbReference type="PANTHER" id="PTHR18829:SF0">
    <property type="entry name" value="PROTEIN YAE1 HOMOLOG"/>
    <property type="match status" value="1"/>
</dbReference>
<evidence type="ECO:0000313" key="3">
    <source>
        <dbReference type="Proteomes" id="UP000594261"/>
    </source>
</evidence>
<sequence length="104" mass="11711">MSALALLPDGLKEKLMETQEKRNEFRGLYESVHSILAADALRLFNDDIISKKALKRRDDAEAGSHVPGLQEQSSDSSRPEYYFRELQSLLSDSPALKGNFLVDK</sequence>
<dbReference type="Proteomes" id="UP000594261">
    <property type="component" value="Chromosome 2"/>
</dbReference>
<dbReference type="InParanoid" id="A0A7N2KYV0"/>
<organism evidence="2 3">
    <name type="scientific">Quercus lobata</name>
    <name type="common">Valley oak</name>
    <dbReference type="NCBI Taxonomy" id="97700"/>
    <lineage>
        <taxon>Eukaryota</taxon>
        <taxon>Viridiplantae</taxon>
        <taxon>Streptophyta</taxon>
        <taxon>Embryophyta</taxon>
        <taxon>Tracheophyta</taxon>
        <taxon>Spermatophyta</taxon>
        <taxon>Magnoliopsida</taxon>
        <taxon>eudicotyledons</taxon>
        <taxon>Gunneridae</taxon>
        <taxon>Pentapetalae</taxon>
        <taxon>rosids</taxon>
        <taxon>fabids</taxon>
        <taxon>Fagales</taxon>
        <taxon>Fagaceae</taxon>
        <taxon>Quercus</taxon>
    </lineage>
</organism>
<dbReference type="Gramene" id="QL02p069618:mrna">
    <property type="protein sequence ID" value="QL02p069618:mrna"/>
    <property type="gene ID" value="QL02p069618"/>
</dbReference>
<dbReference type="PANTHER" id="PTHR18829">
    <property type="entry name" value="PROTEIN YAE1 HOMOLOG"/>
    <property type="match status" value="1"/>
</dbReference>
<feature type="region of interest" description="Disordered" evidence="1">
    <location>
        <begin position="55"/>
        <end position="78"/>
    </location>
</feature>
<dbReference type="InterPro" id="IPR038881">
    <property type="entry name" value="Yae1-like"/>
</dbReference>
<reference evidence="3" key="1">
    <citation type="journal article" date="2016" name="G3 (Bethesda)">
        <title>First Draft Assembly and Annotation of the Genome of a California Endemic Oak Quercus lobata Nee (Fagaceae).</title>
        <authorList>
            <person name="Sork V.L."/>
            <person name="Fitz-Gibbon S.T."/>
            <person name="Puiu D."/>
            <person name="Crepeau M."/>
            <person name="Gugger P.F."/>
            <person name="Sherman R."/>
            <person name="Stevens K."/>
            <person name="Langley C.H."/>
            <person name="Pellegrini M."/>
            <person name="Salzberg S.L."/>
        </authorList>
    </citation>
    <scope>NUCLEOTIDE SEQUENCE [LARGE SCALE GENOMIC DNA]</scope>
    <source>
        <strain evidence="3">cv. SW786</strain>
    </source>
</reference>
<keyword evidence="3" id="KW-1185">Reference proteome</keyword>
<dbReference type="OMA" id="FHESTLD"/>
<dbReference type="AlphaFoldDB" id="A0A7N2KYV0"/>
<evidence type="ECO:0000256" key="1">
    <source>
        <dbReference type="SAM" id="MobiDB-lite"/>
    </source>
</evidence>
<name>A0A7N2KYV0_QUELO</name>
<accession>A0A7N2KYV0</accession>
<dbReference type="EnsemblPlants" id="QL02p069618:mrna">
    <property type="protein sequence ID" value="QL02p069618:mrna"/>
    <property type="gene ID" value="QL02p069618"/>
</dbReference>
<proteinExistence type="predicted"/>
<reference evidence="2" key="2">
    <citation type="submission" date="2021-01" db="UniProtKB">
        <authorList>
            <consortium name="EnsemblPlants"/>
        </authorList>
    </citation>
    <scope>IDENTIFICATION</scope>
</reference>
<evidence type="ECO:0000313" key="2">
    <source>
        <dbReference type="EnsemblPlants" id="QL02p069618:mrna"/>
    </source>
</evidence>
<protein>
    <submittedName>
        <fullName evidence="2">Uncharacterized protein</fullName>
    </submittedName>
</protein>